<feature type="domain" description="Acyl-CoA dehydrogenase/oxidase C-terminal" evidence="8">
    <location>
        <begin position="247"/>
        <end position="390"/>
    </location>
</feature>
<keyword evidence="5 7" id="KW-0560">Oxidoreductase</keyword>
<dbReference type="InterPro" id="IPR006091">
    <property type="entry name" value="Acyl-CoA_Oxase/DH_mid-dom"/>
</dbReference>
<comment type="catalytic activity">
    <reaction evidence="6">
        <text>a 2,3-saturated acyl-CoA + A = a 2,3-dehydroacyl-CoA + AH2</text>
        <dbReference type="Rhea" id="RHEA:48608"/>
        <dbReference type="ChEBI" id="CHEBI:13193"/>
        <dbReference type="ChEBI" id="CHEBI:17499"/>
        <dbReference type="ChEBI" id="CHEBI:60015"/>
        <dbReference type="ChEBI" id="CHEBI:65111"/>
    </reaction>
</comment>
<dbReference type="PROSITE" id="PS00072">
    <property type="entry name" value="ACYL_COA_DH_1"/>
    <property type="match status" value="1"/>
</dbReference>
<dbReference type="InterPro" id="IPR009100">
    <property type="entry name" value="AcylCoA_DH/oxidase_NM_dom_sf"/>
</dbReference>
<dbReference type="FunFam" id="1.20.140.10:FF:000001">
    <property type="entry name" value="Acyl-CoA dehydrogenase"/>
    <property type="match status" value="1"/>
</dbReference>
<dbReference type="SUPFAM" id="SSF56645">
    <property type="entry name" value="Acyl-CoA dehydrogenase NM domain-like"/>
    <property type="match status" value="1"/>
</dbReference>
<dbReference type="GO" id="GO:0003995">
    <property type="term" value="F:acyl-CoA dehydrogenase activity"/>
    <property type="evidence" value="ECO:0007669"/>
    <property type="project" value="InterPro"/>
</dbReference>
<organism evidence="11 12">
    <name type="scientific">Corynebacterium nuruki</name>
    <dbReference type="NCBI Taxonomy" id="1032851"/>
    <lineage>
        <taxon>Bacteria</taxon>
        <taxon>Bacillati</taxon>
        <taxon>Actinomycetota</taxon>
        <taxon>Actinomycetes</taxon>
        <taxon>Mycobacteriales</taxon>
        <taxon>Corynebacteriaceae</taxon>
        <taxon>Corynebacterium</taxon>
    </lineage>
</organism>
<evidence type="ECO:0000259" key="9">
    <source>
        <dbReference type="Pfam" id="PF02770"/>
    </source>
</evidence>
<dbReference type="RefSeq" id="WP_010121447.1">
    <property type="nucleotide sequence ID" value="NZ_DAITTW010000054.1"/>
</dbReference>
<dbReference type="PANTHER" id="PTHR43884:SF40">
    <property type="entry name" value="ACYL-COA DEHYDROGENASE"/>
    <property type="match status" value="1"/>
</dbReference>
<dbReference type="EMBL" id="DQID01000264">
    <property type="protein sequence ID" value="HCT15156.1"/>
    <property type="molecule type" value="Genomic_DNA"/>
</dbReference>
<dbReference type="GO" id="GO:0050660">
    <property type="term" value="F:flavin adenine dinucleotide binding"/>
    <property type="evidence" value="ECO:0007669"/>
    <property type="project" value="InterPro"/>
</dbReference>
<evidence type="ECO:0000256" key="3">
    <source>
        <dbReference type="ARBA" id="ARBA00022630"/>
    </source>
</evidence>
<accession>A0A3D4T0U6</accession>
<keyword evidence="3 7" id="KW-0285">Flavoprotein</keyword>
<dbReference type="AlphaFoldDB" id="A0A3D4T0U6"/>
<evidence type="ECO:0000259" key="8">
    <source>
        <dbReference type="Pfam" id="PF00441"/>
    </source>
</evidence>
<dbReference type="InterPro" id="IPR013786">
    <property type="entry name" value="AcylCoA_DH/ox_N"/>
</dbReference>
<evidence type="ECO:0000256" key="4">
    <source>
        <dbReference type="ARBA" id="ARBA00022827"/>
    </source>
</evidence>
<dbReference type="Pfam" id="PF02771">
    <property type="entry name" value="Acyl-CoA_dh_N"/>
    <property type="match status" value="1"/>
</dbReference>
<dbReference type="PIRSF" id="PIRSF016578">
    <property type="entry name" value="HsaA"/>
    <property type="match status" value="1"/>
</dbReference>
<dbReference type="Proteomes" id="UP000261739">
    <property type="component" value="Unassembled WGS sequence"/>
</dbReference>
<name>A0A3D4T0U6_9CORY</name>
<dbReference type="SUPFAM" id="SSF47203">
    <property type="entry name" value="Acyl-CoA dehydrogenase C-terminal domain-like"/>
    <property type="match status" value="1"/>
</dbReference>
<dbReference type="Pfam" id="PF02770">
    <property type="entry name" value="Acyl-CoA_dh_M"/>
    <property type="match status" value="1"/>
</dbReference>
<evidence type="ECO:0000259" key="10">
    <source>
        <dbReference type="Pfam" id="PF02771"/>
    </source>
</evidence>
<dbReference type="InterPro" id="IPR036250">
    <property type="entry name" value="AcylCo_DH-like_C"/>
</dbReference>
<protein>
    <submittedName>
        <fullName evidence="11">Acyl-CoA dehydrogenase</fullName>
    </submittedName>
</protein>
<keyword evidence="4 7" id="KW-0274">FAD</keyword>
<feature type="domain" description="Acyl-CoA dehydrogenase/oxidase N-terminal" evidence="10">
    <location>
        <begin position="26"/>
        <end position="132"/>
    </location>
</feature>
<dbReference type="Gene3D" id="1.10.540.10">
    <property type="entry name" value="Acyl-CoA dehydrogenase/oxidase, N-terminal domain"/>
    <property type="match status" value="1"/>
</dbReference>
<comment type="caution">
    <text evidence="11">The sequence shown here is derived from an EMBL/GenBank/DDBJ whole genome shotgun (WGS) entry which is preliminary data.</text>
</comment>
<reference evidence="11 12" key="1">
    <citation type="journal article" date="2018" name="Nat. Biotechnol.">
        <title>A standardized bacterial taxonomy based on genome phylogeny substantially revises the tree of life.</title>
        <authorList>
            <person name="Parks D.H."/>
            <person name="Chuvochina M."/>
            <person name="Waite D.W."/>
            <person name="Rinke C."/>
            <person name="Skarshewski A."/>
            <person name="Chaumeil P.A."/>
            <person name="Hugenholtz P."/>
        </authorList>
    </citation>
    <scope>NUCLEOTIDE SEQUENCE [LARGE SCALE GENOMIC DNA]</scope>
    <source>
        <strain evidence="11">UBA11247</strain>
    </source>
</reference>
<dbReference type="InterPro" id="IPR037069">
    <property type="entry name" value="AcylCoA_DH/ox_N_sf"/>
</dbReference>
<dbReference type="Gene3D" id="1.20.140.10">
    <property type="entry name" value="Butyryl-CoA Dehydrogenase, subunit A, domain 3"/>
    <property type="match status" value="1"/>
</dbReference>
<evidence type="ECO:0000256" key="6">
    <source>
        <dbReference type="ARBA" id="ARBA00052546"/>
    </source>
</evidence>
<evidence type="ECO:0000256" key="7">
    <source>
        <dbReference type="RuleBase" id="RU362125"/>
    </source>
</evidence>
<proteinExistence type="inferred from homology"/>
<evidence type="ECO:0000313" key="11">
    <source>
        <dbReference type="EMBL" id="HCT15156.1"/>
    </source>
</evidence>
<evidence type="ECO:0000256" key="2">
    <source>
        <dbReference type="ARBA" id="ARBA00009347"/>
    </source>
</evidence>
<comment type="similarity">
    <text evidence="2 7">Belongs to the acyl-CoA dehydrogenase family.</text>
</comment>
<sequence>MSDGRPDSSHSSGSDPEVGPDEFAGILALVRSFVRDHVVPREDEIAGTDAIPADIRDRAKEMGLFGYTVPQEWGGIGLTLPQDVELAMEFGYTALSFRSMFGTNNGIAGKVLVNYGTEEQKATWLERLATGEVVASFCLTEPGAGSDPGGLTTKAVRDGDGWVITGAKRFITNAPDADLFITFARTRPRDDRGAGIAVFLVPADTPGVTVGPKDRKMGQAGAGTSEVFFDGVRVPESALVGGSEDVGYKAAMTSLARGRIHIAALAVGTAQRALDESVAYAATATQGGTVIGDFQLVQAMLADQQTGVMAGRALVRQAAEAYESGADTRIAPSAAKLFCTEMVGDVADKAVQIHGGTGYMRGVPVERIYRDVRLLRLYEGTSEIQRLIVGGGLVRAEKKNPGSTGTKGQR</sequence>
<evidence type="ECO:0000256" key="5">
    <source>
        <dbReference type="ARBA" id="ARBA00023002"/>
    </source>
</evidence>
<dbReference type="FunFam" id="2.40.110.10:FF:000002">
    <property type="entry name" value="Acyl-CoA dehydrogenase fadE12"/>
    <property type="match status" value="1"/>
</dbReference>
<evidence type="ECO:0000313" key="12">
    <source>
        <dbReference type="Proteomes" id="UP000261739"/>
    </source>
</evidence>
<feature type="domain" description="Acyl-CoA oxidase/dehydrogenase middle" evidence="9">
    <location>
        <begin position="136"/>
        <end position="232"/>
    </location>
</feature>
<dbReference type="InterPro" id="IPR006089">
    <property type="entry name" value="Acyl-CoA_DH_CS"/>
</dbReference>
<dbReference type="Pfam" id="PF00441">
    <property type="entry name" value="Acyl-CoA_dh_1"/>
    <property type="match status" value="1"/>
</dbReference>
<comment type="cofactor">
    <cofactor evidence="1 7">
        <name>FAD</name>
        <dbReference type="ChEBI" id="CHEBI:57692"/>
    </cofactor>
</comment>
<dbReference type="STRING" id="863239.GCA_000213935_00950"/>
<gene>
    <name evidence="11" type="ORF">DIW82_10345</name>
</gene>
<dbReference type="PANTHER" id="PTHR43884">
    <property type="entry name" value="ACYL-COA DEHYDROGENASE"/>
    <property type="match status" value="1"/>
</dbReference>
<dbReference type="Gene3D" id="2.40.110.10">
    <property type="entry name" value="Butyryl-CoA Dehydrogenase, subunit A, domain 2"/>
    <property type="match status" value="1"/>
</dbReference>
<dbReference type="InterPro" id="IPR009075">
    <property type="entry name" value="AcylCo_DH/oxidase_C"/>
</dbReference>
<dbReference type="InterPro" id="IPR046373">
    <property type="entry name" value="Acyl-CoA_Oxase/DH_mid-dom_sf"/>
</dbReference>
<evidence type="ECO:0000256" key="1">
    <source>
        <dbReference type="ARBA" id="ARBA00001974"/>
    </source>
</evidence>